<dbReference type="EMBL" id="JAGEOJ010000039">
    <property type="protein sequence ID" value="MBO2455635.1"/>
    <property type="molecule type" value="Genomic_DNA"/>
</dbReference>
<dbReference type="GO" id="GO:0005829">
    <property type="term" value="C:cytosol"/>
    <property type="evidence" value="ECO:0007669"/>
    <property type="project" value="TreeGrafter"/>
</dbReference>
<dbReference type="Proteomes" id="UP000669179">
    <property type="component" value="Unassembled WGS sequence"/>
</dbReference>
<dbReference type="PANTHER" id="PTHR45833">
    <property type="entry name" value="METHIONINE SYNTHASE"/>
    <property type="match status" value="1"/>
</dbReference>
<comment type="caution">
    <text evidence="4">The sequence shown here is derived from an EMBL/GenBank/DDBJ whole genome shotgun (WGS) entry which is preliminary data.</text>
</comment>
<protein>
    <submittedName>
        <fullName evidence="4">B12-binding domain-containing protein</fullName>
    </submittedName>
</protein>
<dbReference type="RefSeq" id="WP_208263858.1">
    <property type="nucleotide sequence ID" value="NZ_JAGEOJ010000039.1"/>
</dbReference>
<organism evidence="4 5">
    <name type="scientific">Actinomadura barringtoniae</name>
    <dbReference type="NCBI Taxonomy" id="1427535"/>
    <lineage>
        <taxon>Bacteria</taxon>
        <taxon>Bacillati</taxon>
        <taxon>Actinomycetota</taxon>
        <taxon>Actinomycetes</taxon>
        <taxon>Streptosporangiales</taxon>
        <taxon>Thermomonosporaceae</taxon>
        <taxon>Actinomadura</taxon>
    </lineage>
</organism>
<dbReference type="Pfam" id="PF02607">
    <property type="entry name" value="B12-binding_2"/>
    <property type="match status" value="1"/>
</dbReference>
<keyword evidence="5" id="KW-1185">Reference proteome</keyword>
<feature type="domain" description="B12-binding" evidence="3">
    <location>
        <begin position="96"/>
        <end position="218"/>
    </location>
</feature>
<dbReference type="SUPFAM" id="SSF52242">
    <property type="entry name" value="Cobalamin (vitamin B12)-binding domain"/>
    <property type="match status" value="1"/>
</dbReference>
<evidence type="ECO:0000313" key="4">
    <source>
        <dbReference type="EMBL" id="MBO2455635.1"/>
    </source>
</evidence>
<evidence type="ECO:0000313" key="5">
    <source>
        <dbReference type="Proteomes" id="UP000669179"/>
    </source>
</evidence>
<dbReference type="GO" id="GO:0031419">
    <property type="term" value="F:cobalamin binding"/>
    <property type="evidence" value="ECO:0007669"/>
    <property type="project" value="InterPro"/>
</dbReference>
<evidence type="ECO:0000256" key="1">
    <source>
        <dbReference type="ARBA" id="ARBA00022723"/>
    </source>
</evidence>
<dbReference type="InterPro" id="IPR036594">
    <property type="entry name" value="Meth_synthase_dom"/>
</dbReference>
<sequence>MNTTPADLEAHSKRLWKAVVAGDEYEAVDAAADALRDGLAAETVLLEVIAPIQDRVGREWAADRMTVAQEHIATAVCERAVSLLARSPVARPPEPPARIAVACTDGEWHAMPARLLSTVLGLRGWQVDHVGTQLPIPYLIAHLHRTRPAVAALSSTMITQLPTAHSAVVACHAIGIPVLVGGAAYGPDGRYAQLVGAEGWAPDARGVADVLAAGPFPRPAPDHQPLDDLPHLADQEYTLVSRSAHDLVRQALTRLDGTTAITAQQFLDASECVTRLVEVLATALYLDEPEVLVDYMTWATDVLGSRQIPVHARGLRYTLDVLGDRLVDLPRTQGMLDQARKAMDDPS</sequence>
<dbReference type="GO" id="GO:0050667">
    <property type="term" value="P:homocysteine metabolic process"/>
    <property type="evidence" value="ECO:0007669"/>
    <property type="project" value="TreeGrafter"/>
</dbReference>
<keyword evidence="2" id="KW-0170">Cobalt</keyword>
<dbReference type="Pfam" id="PF02310">
    <property type="entry name" value="B12-binding"/>
    <property type="match status" value="1"/>
</dbReference>
<name>A0A939TGQ0_9ACTN</name>
<dbReference type="InterPro" id="IPR006158">
    <property type="entry name" value="Cobalamin-bd"/>
</dbReference>
<dbReference type="InterPro" id="IPR050554">
    <property type="entry name" value="Met_Synthase/Corrinoid"/>
</dbReference>
<dbReference type="GO" id="GO:0046653">
    <property type="term" value="P:tetrahydrofolate metabolic process"/>
    <property type="evidence" value="ECO:0007669"/>
    <property type="project" value="TreeGrafter"/>
</dbReference>
<dbReference type="Gene3D" id="3.40.50.280">
    <property type="entry name" value="Cobalamin-binding domain"/>
    <property type="match status" value="1"/>
</dbReference>
<accession>A0A939TGQ0</accession>
<evidence type="ECO:0000259" key="3">
    <source>
        <dbReference type="PROSITE" id="PS51332"/>
    </source>
</evidence>
<dbReference type="InterPro" id="IPR036724">
    <property type="entry name" value="Cobalamin-bd_sf"/>
</dbReference>
<keyword evidence="1" id="KW-0479">Metal-binding</keyword>
<dbReference type="AlphaFoldDB" id="A0A939TGQ0"/>
<proteinExistence type="predicted"/>
<dbReference type="GO" id="GO:0008705">
    <property type="term" value="F:methionine synthase activity"/>
    <property type="evidence" value="ECO:0007669"/>
    <property type="project" value="TreeGrafter"/>
</dbReference>
<reference evidence="4" key="1">
    <citation type="submission" date="2021-03" db="EMBL/GenBank/DDBJ databases">
        <authorList>
            <person name="Kanchanasin P."/>
            <person name="Saeng-In P."/>
            <person name="Phongsopitanun W."/>
            <person name="Yuki M."/>
            <person name="Kudo T."/>
            <person name="Ohkuma M."/>
            <person name="Tanasupawat S."/>
        </authorList>
    </citation>
    <scope>NUCLEOTIDE SEQUENCE</scope>
    <source>
        <strain evidence="4">GKU 128</strain>
    </source>
</reference>
<evidence type="ECO:0000256" key="2">
    <source>
        <dbReference type="ARBA" id="ARBA00023285"/>
    </source>
</evidence>
<dbReference type="InterPro" id="IPR003759">
    <property type="entry name" value="Cbl-bd_cap"/>
</dbReference>
<dbReference type="Gene3D" id="1.10.1240.10">
    <property type="entry name" value="Methionine synthase domain"/>
    <property type="match status" value="1"/>
</dbReference>
<dbReference type="GO" id="GO:0046872">
    <property type="term" value="F:metal ion binding"/>
    <property type="evidence" value="ECO:0007669"/>
    <property type="project" value="UniProtKB-KW"/>
</dbReference>
<gene>
    <name evidence="4" type="ORF">J4573_51770</name>
</gene>
<dbReference type="PROSITE" id="PS51332">
    <property type="entry name" value="B12_BINDING"/>
    <property type="match status" value="1"/>
</dbReference>
<dbReference type="PANTHER" id="PTHR45833:SF1">
    <property type="entry name" value="METHIONINE SYNTHASE"/>
    <property type="match status" value="1"/>
</dbReference>